<dbReference type="PATRIC" id="fig|421052.3.peg.1914"/>
<dbReference type="RefSeq" id="WP_016656367.1">
    <property type="nucleotide sequence ID" value="NZ_KE340353.1"/>
</dbReference>
<accession>S3P4Q7</accession>
<gene>
    <name evidence="1" type="ORF">F945_01960</name>
</gene>
<reference evidence="1 2" key="1">
    <citation type="submission" date="2013-06" db="EMBL/GenBank/DDBJ databases">
        <title>The Genome Sequence of Acinetobacter rudis CIP 110305.</title>
        <authorList>
            <consortium name="The Broad Institute Genome Sequencing Platform"/>
            <consortium name="The Broad Institute Genome Sequencing Center for Infectious Disease"/>
            <person name="Cerqueira G."/>
            <person name="Feldgarden M."/>
            <person name="Courvalin P."/>
            <person name="Perichon B."/>
            <person name="Grillot-Courvalin C."/>
            <person name="Clermont D."/>
            <person name="Rocha E."/>
            <person name="Yoon E.-J."/>
            <person name="Nemec A."/>
            <person name="Young S.K."/>
            <person name="Zeng Q."/>
            <person name="Gargeya S."/>
            <person name="Fitzgerald M."/>
            <person name="Abouelleil A."/>
            <person name="Alvarado L."/>
            <person name="Berlin A.M."/>
            <person name="Chapman S.B."/>
            <person name="Dewar J."/>
            <person name="Goldberg J."/>
            <person name="Griggs A."/>
            <person name="Gujja S."/>
            <person name="Hansen M."/>
            <person name="Howarth C."/>
            <person name="Imamovic A."/>
            <person name="Larimer J."/>
            <person name="McCowan C."/>
            <person name="Murphy C."/>
            <person name="Pearson M."/>
            <person name="Priest M."/>
            <person name="Roberts A."/>
            <person name="Saif S."/>
            <person name="Shea T."/>
            <person name="Sykes S."/>
            <person name="Wortman J."/>
            <person name="Nusbaum C."/>
            <person name="Birren B."/>
        </authorList>
    </citation>
    <scope>NUCLEOTIDE SEQUENCE [LARGE SCALE GENOMIC DNA]</scope>
    <source>
        <strain evidence="1 2">CIP 110305</strain>
    </source>
</reference>
<name>S3P4Q7_9GAMM</name>
<dbReference type="AlphaFoldDB" id="S3P4Q7"/>
<protein>
    <submittedName>
        <fullName evidence="1">Uncharacterized protein</fullName>
    </submittedName>
</protein>
<keyword evidence="2" id="KW-1185">Reference proteome</keyword>
<sequence>MKPVGASHIESDGTFWKQEKGIWMFWNVRWGWSHFVGKVDEKFLNKLSMVA</sequence>
<dbReference type="eggNOG" id="ENOG50302GU">
    <property type="taxonomic scope" value="Bacteria"/>
</dbReference>
<dbReference type="HOGENOM" id="CLU_3057534_0_0_6"/>
<dbReference type="Proteomes" id="UP000014568">
    <property type="component" value="Unassembled WGS sequence"/>
</dbReference>
<evidence type="ECO:0000313" key="1">
    <source>
        <dbReference type="EMBL" id="EPF73801.1"/>
    </source>
</evidence>
<organism evidence="1 2">
    <name type="scientific">Acinetobacter rudis CIP 110305</name>
    <dbReference type="NCBI Taxonomy" id="421052"/>
    <lineage>
        <taxon>Bacteria</taxon>
        <taxon>Pseudomonadati</taxon>
        <taxon>Pseudomonadota</taxon>
        <taxon>Gammaproteobacteria</taxon>
        <taxon>Moraxellales</taxon>
        <taxon>Moraxellaceae</taxon>
        <taxon>Acinetobacter</taxon>
    </lineage>
</organism>
<dbReference type="EMBL" id="ATGI01000023">
    <property type="protein sequence ID" value="EPF73801.1"/>
    <property type="molecule type" value="Genomic_DNA"/>
</dbReference>
<proteinExistence type="predicted"/>
<evidence type="ECO:0000313" key="2">
    <source>
        <dbReference type="Proteomes" id="UP000014568"/>
    </source>
</evidence>
<comment type="caution">
    <text evidence="1">The sequence shown here is derived from an EMBL/GenBank/DDBJ whole genome shotgun (WGS) entry which is preliminary data.</text>
</comment>
<dbReference type="STRING" id="632955.GCA_000829675_00260"/>